<protein>
    <submittedName>
        <fullName evidence="2">N-acetyltransferase</fullName>
    </submittedName>
</protein>
<evidence type="ECO:0000313" key="3">
    <source>
        <dbReference type="Proteomes" id="UP000296469"/>
    </source>
</evidence>
<dbReference type="RefSeq" id="WP_135972209.1">
    <property type="nucleotide sequence ID" value="NZ_CP039291.1"/>
</dbReference>
<dbReference type="KEGG" id="celz:E5225_00105"/>
<dbReference type="InterPro" id="IPR051908">
    <property type="entry name" value="Ribosomal_N-acetyltransferase"/>
</dbReference>
<name>A0A4P7SID7_9CELL</name>
<keyword evidence="2" id="KW-0808">Transferase</keyword>
<dbReference type="OrthoDB" id="3466127at2"/>
<dbReference type="Proteomes" id="UP000296469">
    <property type="component" value="Chromosome"/>
</dbReference>
<dbReference type="AlphaFoldDB" id="A0A4P7SID7"/>
<dbReference type="GO" id="GO:0008999">
    <property type="term" value="F:protein-N-terminal-alanine acetyltransferase activity"/>
    <property type="evidence" value="ECO:0007669"/>
    <property type="project" value="TreeGrafter"/>
</dbReference>
<dbReference type="PANTHER" id="PTHR43441">
    <property type="entry name" value="RIBOSOMAL-PROTEIN-SERINE ACETYLTRANSFERASE"/>
    <property type="match status" value="1"/>
</dbReference>
<dbReference type="EMBL" id="CP039291">
    <property type="protein sequence ID" value="QCB92193.1"/>
    <property type="molecule type" value="Genomic_DNA"/>
</dbReference>
<dbReference type="GO" id="GO:0005737">
    <property type="term" value="C:cytoplasm"/>
    <property type="evidence" value="ECO:0007669"/>
    <property type="project" value="TreeGrafter"/>
</dbReference>
<dbReference type="SUPFAM" id="SSF55729">
    <property type="entry name" value="Acyl-CoA N-acyltransferases (Nat)"/>
    <property type="match status" value="1"/>
</dbReference>
<proteinExistence type="predicted"/>
<dbReference type="InterPro" id="IPR000182">
    <property type="entry name" value="GNAT_dom"/>
</dbReference>
<evidence type="ECO:0000259" key="1">
    <source>
        <dbReference type="Pfam" id="PF13302"/>
    </source>
</evidence>
<gene>
    <name evidence="2" type="ORF">E5225_00105</name>
</gene>
<keyword evidence="3" id="KW-1185">Reference proteome</keyword>
<dbReference type="Pfam" id="PF13302">
    <property type="entry name" value="Acetyltransf_3"/>
    <property type="match status" value="1"/>
</dbReference>
<accession>A0A4P7SID7</accession>
<reference evidence="2 3" key="1">
    <citation type="submission" date="2019-04" db="EMBL/GenBank/DDBJ databases">
        <title>Isolation and identification of Cellulomonas shaoxiangyii sp. Nov. isolated from feces of the Tibetan antelopes (Pantholops hodgsonii) in the Qinghai-Tibet plateau of China.</title>
        <authorList>
            <person name="Tian Z."/>
        </authorList>
    </citation>
    <scope>NUCLEOTIDE SEQUENCE [LARGE SCALE GENOMIC DNA]</scope>
    <source>
        <strain evidence="2 3">Z28</strain>
    </source>
</reference>
<feature type="domain" description="N-acetyltransferase" evidence="1">
    <location>
        <begin position="30"/>
        <end position="177"/>
    </location>
</feature>
<evidence type="ECO:0000313" key="2">
    <source>
        <dbReference type="EMBL" id="QCB92193.1"/>
    </source>
</evidence>
<dbReference type="PANTHER" id="PTHR43441:SF11">
    <property type="entry name" value="RIBOSOMAL-PROTEIN-SERINE ACETYLTRANSFERASE"/>
    <property type="match status" value="1"/>
</dbReference>
<sequence length="233" mass="25868">MTAPEQDAPPPLTDVEIWPLLGVRVRSGDLELRAPDDRMLFDLARLAARGVHPPDYMPFLVPWTRGTPVQVARSVMTYQWGLRQRTTPADWAIELAVLHDGVPVGTQGMYAKDFAITRSAETGSWLGLEHHHKGIGTRMRLLILHLLFEGLGAQHATTSAFADNPGSSGVTRKIGYRENGVAYQAREGGPVESRLYVLERADWDARRDDLRLDVQMEGVDALREQLGLAEPTP</sequence>
<organism evidence="2 3">
    <name type="scientific">Cellulomonas shaoxiangyii</name>
    <dbReference type="NCBI Taxonomy" id="2566013"/>
    <lineage>
        <taxon>Bacteria</taxon>
        <taxon>Bacillati</taxon>
        <taxon>Actinomycetota</taxon>
        <taxon>Actinomycetes</taxon>
        <taxon>Micrococcales</taxon>
        <taxon>Cellulomonadaceae</taxon>
        <taxon>Cellulomonas</taxon>
    </lineage>
</organism>
<dbReference type="Gene3D" id="3.40.630.30">
    <property type="match status" value="1"/>
</dbReference>
<dbReference type="InterPro" id="IPR016181">
    <property type="entry name" value="Acyl_CoA_acyltransferase"/>
</dbReference>
<dbReference type="GO" id="GO:1990189">
    <property type="term" value="F:protein N-terminal-serine acetyltransferase activity"/>
    <property type="evidence" value="ECO:0007669"/>
    <property type="project" value="TreeGrafter"/>
</dbReference>